<organism evidence="2 3">
    <name type="scientific">Paramecium sonneborni</name>
    <dbReference type="NCBI Taxonomy" id="65129"/>
    <lineage>
        <taxon>Eukaryota</taxon>
        <taxon>Sar</taxon>
        <taxon>Alveolata</taxon>
        <taxon>Ciliophora</taxon>
        <taxon>Intramacronucleata</taxon>
        <taxon>Oligohymenophorea</taxon>
        <taxon>Peniculida</taxon>
        <taxon>Parameciidae</taxon>
        <taxon>Paramecium</taxon>
    </lineage>
</organism>
<dbReference type="OrthoDB" id="318635at2759"/>
<dbReference type="AlphaFoldDB" id="A0A8S1QXN5"/>
<name>A0A8S1QXN5_9CILI</name>
<protein>
    <submittedName>
        <fullName evidence="2">Uncharacterized protein</fullName>
    </submittedName>
</protein>
<dbReference type="EMBL" id="CAJJDN010000125">
    <property type="protein sequence ID" value="CAD8120199.1"/>
    <property type="molecule type" value="Genomic_DNA"/>
</dbReference>
<dbReference type="InterPro" id="IPR006212">
    <property type="entry name" value="Furin_repeat"/>
</dbReference>
<keyword evidence="3" id="KW-1185">Reference proteome</keyword>
<proteinExistence type="predicted"/>
<dbReference type="PANTHER" id="PTHR39767:SF2">
    <property type="entry name" value="CHROMOSOME UNDETERMINED SCAFFOLD_1, WHOLE GENOME SHOTGUN SEQUENCE"/>
    <property type="match status" value="1"/>
</dbReference>
<accession>A0A8S1QXN5</accession>
<evidence type="ECO:0000313" key="2">
    <source>
        <dbReference type="EMBL" id="CAD8120199.1"/>
    </source>
</evidence>
<feature type="signal peptide" evidence="1">
    <location>
        <begin position="1"/>
        <end position="18"/>
    </location>
</feature>
<keyword evidence="1" id="KW-0732">Signal</keyword>
<sequence>MKLETYLIIYFIFLFVKAQDEEAWKSVYVAFSEKNWDDQGWIVNYIYGDKFNQCGSQKLFGGYGSFGYSTMVSKYFFSLPIHYSIKVSLIFYKIDSWDSQYFQINIDNEVYIRAFGPQEGGNACGAGYGDLAVPISFTIQHHSKSLVVMMAASLDEHPTNESWGFCKFEIQILACPEGCQYCQDSTSDCQFWNYLASFWQTSFNSEGWSTDNNEPLASSICGGIEILGGTSVLLQGQKIEISLDNLNLHYEVQIVFKLWVIGNWNQELFTLLIDDQIASNFTVKTGGYLNFECGFYQQVKIINCDINASHSAPQIKLAMKTQKIISKNAFWGLQSFDLFTAECPQGCAECYGYQKNQCSKCKKKWVLLSDGCIPLPPIECAQVRISQLNDFQENLENSLEIYFDELERNFKEIGQTNFILKETISNISFSIYVKCKEKLNITSFFRNCEKCQSDQYSFSNQCSDKSNTLIFTATFMQAVKYEKELLITISEQQLEMHQLLQVNEIDEYVLILKINF</sequence>
<dbReference type="Proteomes" id="UP000692954">
    <property type="component" value="Unassembled WGS sequence"/>
</dbReference>
<dbReference type="PANTHER" id="PTHR39767">
    <property type="entry name" value="CALCIUM/CALMODULIN-BINDING MEMBRANE PROTEIN PCM4-RELATED"/>
    <property type="match status" value="1"/>
</dbReference>
<gene>
    <name evidence="2" type="ORF">PSON_ATCC_30995.1.T1250015</name>
</gene>
<comment type="caution">
    <text evidence="2">The sequence shown here is derived from an EMBL/GenBank/DDBJ whole genome shotgun (WGS) entry which is preliminary data.</text>
</comment>
<reference evidence="2" key="1">
    <citation type="submission" date="2021-01" db="EMBL/GenBank/DDBJ databases">
        <authorList>
            <consortium name="Genoscope - CEA"/>
            <person name="William W."/>
        </authorList>
    </citation>
    <scope>NUCLEOTIDE SEQUENCE</scope>
</reference>
<dbReference type="CDD" id="cd00064">
    <property type="entry name" value="FU"/>
    <property type="match status" value="1"/>
</dbReference>
<feature type="chain" id="PRO_5035925558" evidence="1">
    <location>
        <begin position="19"/>
        <end position="516"/>
    </location>
</feature>
<evidence type="ECO:0000256" key="1">
    <source>
        <dbReference type="SAM" id="SignalP"/>
    </source>
</evidence>
<evidence type="ECO:0000313" key="3">
    <source>
        <dbReference type="Proteomes" id="UP000692954"/>
    </source>
</evidence>